<dbReference type="InterPro" id="IPR032389">
    <property type="entry name" value="GspB_C"/>
</dbReference>
<keyword evidence="4" id="KW-1185">Reference proteome</keyword>
<dbReference type="Pfam" id="PF16537">
    <property type="entry name" value="T2SSB"/>
    <property type="match status" value="1"/>
</dbReference>
<dbReference type="RefSeq" id="WP_201823808.1">
    <property type="nucleotide sequence ID" value="NZ_JAERRA010000001.1"/>
</dbReference>
<dbReference type="Proteomes" id="UP000643207">
    <property type="component" value="Unassembled WGS sequence"/>
</dbReference>
<comment type="caution">
    <text evidence="3">The sequence shown here is derived from an EMBL/GenBank/DDBJ whole genome shotgun (WGS) entry which is preliminary data.</text>
</comment>
<feature type="compositionally biased region" description="Low complexity" evidence="1">
    <location>
        <begin position="173"/>
        <end position="184"/>
    </location>
</feature>
<reference evidence="3 4" key="1">
    <citation type="submission" date="2021-01" db="EMBL/GenBank/DDBJ databases">
        <title>Piscinibacter sp. Jin2 Genome sequencing and assembly.</title>
        <authorList>
            <person name="Kim I."/>
        </authorList>
    </citation>
    <scope>NUCLEOTIDE SEQUENCE [LARGE SCALE GENOMIC DNA]</scope>
    <source>
        <strain evidence="3 4">Jin2</strain>
    </source>
</reference>
<dbReference type="GO" id="GO:0015627">
    <property type="term" value="C:type II protein secretion system complex"/>
    <property type="evidence" value="ECO:0007669"/>
    <property type="project" value="InterPro"/>
</dbReference>
<evidence type="ECO:0000313" key="3">
    <source>
        <dbReference type="EMBL" id="MBL0718804.1"/>
    </source>
</evidence>
<sequence length="290" mass="28553">MSTILDALRRAEAERQRGQAPSRDAVTRLPPPPQAAPGAGLRPGLLLASLGGAGLVAVLAWAFWPDAAPQAEAPAQAAAPRSLAPISPAAPSLPADSPPPPGRMPSTVPGAGTGFQALPFDLPPAPGPGAAAPPARARAPAPAPAGPAAPAAGPVAGPSDTARPAPGPTETLARPAPARMPAAGPAPVAAAAATAPLAAAPSPGATPAPPVAPAPAARPLREQPAGLQAALQGQRIDGVVHAEDPASRLLIVNGQIRHEGDRVAEGVQIERIEPGVVLLRWQGGLHALRP</sequence>
<feature type="region of interest" description="Disordered" evidence="1">
    <location>
        <begin position="11"/>
        <end position="37"/>
    </location>
</feature>
<evidence type="ECO:0000256" key="1">
    <source>
        <dbReference type="SAM" id="MobiDB-lite"/>
    </source>
</evidence>
<feature type="domain" description="Type II secretion system protein GspB C-terminal" evidence="2">
    <location>
        <begin position="236"/>
        <end position="283"/>
    </location>
</feature>
<feature type="compositionally biased region" description="Low complexity" evidence="1">
    <location>
        <begin position="74"/>
        <end position="95"/>
    </location>
</feature>
<dbReference type="AlphaFoldDB" id="A0A9X1BQE5"/>
<dbReference type="EMBL" id="JAERRA010000001">
    <property type="protein sequence ID" value="MBL0718804.1"/>
    <property type="molecule type" value="Genomic_DNA"/>
</dbReference>
<feature type="region of interest" description="Disordered" evidence="1">
    <location>
        <begin position="199"/>
        <end position="225"/>
    </location>
</feature>
<organism evidence="3 4">
    <name type="scientific">Aquariibacter lacus</name>
    <dbReference type="NCBI Taxonomy" id="2801332"/>
    <lineage>
        <taxon>Bacteria</taxon>
        <taxon>Pseudomonadati</taxon>
        <taxon>Pseudomonadota</taxon>
        <taxon>Betaproteobacteria</taxon>
        <taxon>Burkholderiales</taxon>
        <taxon>Sphaerotilaceae</taxon>
        <taxon>Aquariibacter</taxon>
    </lineage>
</organism>
<feature type="region of interest" description="Disordered" evidence="1">
    <location>
        <begin position="74"/>
        <end position="184"/>
    </location>
</feature>
<name>A0A9X1BQE5_9BURK</name>
<evidence type="ECO:0000313" key="4">
    <source>
        <dbReference type="Proteomes" id="UP000643207"/>
    </source>
</evidence>
<feature type="compositionally biased region" description="Low complexity" evidence="1">
    <location>
        <begin position="128"/>
        <end position="140"/>
    </location>
</feature>
<feature type="compositionally biased region" description="Low complexity" evidence="1">
    <location>
        <begin position="148"/>
        <end position="158"/>
    </location>
</feature>
<accession>A0A9X1BQE5</accession>
<protein>
    <submittedName>
        <fullName evidence="3">General secretion pathway protein GspB</fullName>
    </submittedName>
</protein>
<proteinExistence type="predicted"/>
<gene>
    <name evidence="3" type="ORF">JI742_02770</name>
</gene>
<feature type="compositionally biased region" description="Pro residues" evidence="1">
    <location>
        <begin position="204"/>
        <end position="213"/>
    </location>
</feature>
<evidence type="ECO:0000259" key="2">
    <source>
        <dbReference type="Pfam" id="PF16537"/>
    </source>
</evidence>